<dbReference type="EMBL" id="BAABAA010000006">
    <property type="protein sequence ID" value="GAA3570193.1"/>
    <property type="molecule type" value="Genomic_DNA"/>
</dbReference>
<comment type="caution">
    <text evidence="1">The sequence shown here is derived from an EMBL/GenBank/DDBJ whole genome shotgun (WGS) entry which is preliminary data.</text>
</comment>
<name>A0ABP6XUE0_9ACTN</name>
<organism evidence="1 2">
    <name type="scientific">Kribbella ginsengisoli</name>
    <dbReference type="NCBI Taxonomy" id="363865"/>
    <lineage>
        <taxon>Bacteria</taxon>
        <taxon>Bacillati</taxon>
        <taxon>Actinomycetota</taxon>
        <taxon>Actinomycetes</taxon>
        <taxon>Propionibacteriales</taxon>
        <taxon>Kribbellaceae</taxon>
        <taxon>Kribbella</taxon>
    </lineage>
</organism>
<proteinExistence type="predicted"/>
<accession>A0ABP6XUE0</accession>
<keyword evidence="2" id="KW-1185">Reference proteome</keyword>
<evidence type="ECO:0000313" key="1">
    <source>
        <dbReference type="EMBL" id="GAA3570193.1"/>
    </source>
</evidence>
<dbReference type="Proteomes" id="UP001501222">
    <property type="component" value="Unassembled WGS sequence"/>
</dbReference>
<reference evidence="2" key="1">
    <citation type="journal article" date="2019" name="Int. J. Syst. Evol. Microbiol.">
        <title>The Global Catalogue of Microorganisms (GCM) 10K type strain sequencing project: providing services to taxonomists for standard genome sequencing and annotation.</title>
        <authorList>
            <consortium name="The Broad Institute Genomics Platform"/>
            <consortium name="The Broad Institute Genome Sequencing Center for Infectious Disease"/>
            <person name="Wu L."/>
            <person name="Ma J."/>
        </authorList>
    </citation>
    <scope>NUCLEOTIDE SEQUENCE [LARGE SCALE GENOMIC DNA]</scope>
    <source>
        <strain evidence="2">JCM 16928</strain>
    </source>
</reference>
<protein>
    <recommendedName>
        <fullName evidence="3">DNA-binding protein</fullName>
    </recommendedName>
</protein>
<sequence>MTRAVVAALQLLPAARAEIDQLETGLLFAARGLGLTWAQMAQALGLNSPQACQQRLDRLTSRSGRSTEGLAP</sequence>
<evidence type="ECO:0008006" key="3">
    <source>
        <dbReference type="Google" id="ProtNLM"/>
    </source>
</evidence>
<evidence type="ECO:0000313" key="2">
    <source>
        <dbReference type="Proteomes" id="UP001501222"/>
    </source>
</evidence>
<gene>
    <name evidence="1" type="ORF">GCM10022235_44310</name>
</gene>